<feature type="chain" id="PRO_5044426194" evidence="2">
    <location>
        <begin position="26"/>
        <end position="3083"/>
    </location>
</feature>
<reference evidence="4 5" key="1">
    <citation type="journal article" date="2019" name="PLoS Negl. Trop. Dis.">
        <title>Revisiting the worldwide diversity of Leptospira species in the environment.</title>
        <authorList>
            <person name="Vincent A.T."/>
            <person name="Schiettekatte O."/>
            <person name="Bourhy P."/>
            <person name="Veyrier F.J."/>
            <person name="Picardeau M."/>
        </authorList>
    </citation>
    <scope>NUCLEOTIDE SEQUENCE [LARGE SCALE GENOMIC DNA]</scope>
    <source>
        <strain evidence="4 5">201702445</strain>
    </source>
</reference>
<evidence type="ECO:0000313" key="5">
    <source>
        <dbReference type="Proteomes" id="UP000297613"/>
    </source>
</evidence>
<dbReference type="RefSeq" id="WP_135750133.1">
    <property type="nucleotide sequence ID" value="NZ_RQGK01000032.1"/>
</dbReference>
<evidence type="ECO:0000259" key="3">
    <source>
        <dbReference type="SMART" id="SM00306"/>
    </source>
</evidence>
<dbReference type="GO" id="GO:0016539">
    <property type="term" value="P:intein-mediated protein splicing"/>
    <property type="evidence" value="ECO:0007669"/>
    <property type="project" value="InterPro"/>
</dbReference>
<dbReference type="InterPro" id="IPR030934">
    <property type="entry name" value="Intein_C"/>
</dbReference>
<proteinExistence type="predicted"/>
<dbReference type="InterPro" id="IPR036844">
    <property type="entry name" value="Hint_dom_sf"/>
</dbReference>
<sequence length="3083" mass="341839">MFGKKQPLFYISFLLICFASQNIYSQSVVVPNLNTPVFNANSMNQTFSVADDMRTIGSWDAFVFQSVSILQTQWETQVQAQISMLVNSVTASDHFASVQDYQAYVYNSLQDQASTQLLTWQDSVETEILRERSEYLSALFGANSAAIASSTSTFKNQWDSFVKNAGLNLNLSGALNQSVLNNGQQTLQGLESQWWNDFNNNLQSGLYTYQEALQGLMTNYQNLLSQINETETQYQAHLAQIKQAQSGVKDQVMSSLEGYQAFLNGNGIFWNSINVLYDNNADSYIQADCPNSHSCVTYQYNPTNSQFYLSNSCPSGQTCVDVVYDATDKKYLENLACPPTHVCDGTERTNLSIRTGLNADGKAFQNVINNVVNALQQGYIMPAIFDYTTGSLIGYNSNCLNGNTCVKGLYDLTANSFQDSNVCSVGHTCFNAVVDNTNPTSMTGSYYANNCAVGDTSCVSCPVGDSRCVSCVLGHSCQVQDMEAEFLYASNLMSTFLNSELMSVQGALTNAIDYQNGGGTNSYLYGSSTGESYDQSGLASKWGSSSFYHFAPSSNSKVAVSIFEILNDQATTGEGGLAKQIMAYVRHEITQSDLANWIMDAYSSGLTGAGSPLEGLAGLGPGITISGISHADLRAFQNEDGFVPFLGETPYCPNWAGCYSADLLNPDSGIYGANRTFSQKQNVGGAWGTNFYDYTAQEAFGWGPTYVLQPMERQQQYAWIELAFTTENNNAYANITTYQDLVLQLQSFQYDWQNNVMPAISNWTAQVASYQAQYANWQTQMQAALANAQNTFNSAVQNLQNQESVWLIQMNQVQQKAVNAFDAAQAALQNGQGQQNYNQLTQEILATMKQGRVATNLEKELSVNTDDTKGNFDSILKGLNKDANRNLPDFGLLSTIGSGFNQALTGVSNLTLLSSTNNASLDTILGYMNGIAESMRAEKQFRQNGQTNLIEAHHLKTKVVETKDQYSGETISTTYILNKDGSIQQYEYEEGKFRDMTMSDWIQKTCGSDLSNDECTKYVENKYESVDVDKSGRVTAHRNVYDGTTSLCHGGDATNYESYCFNTEDKVVTIGTPNRNQLLLGRGASRLGNLFDGRESQISDLINATFENTNAFLSSNKHTAALFAEVNAAQMRNDRNATIASADANNKVKIANMVVDYVESVLMGGMSTQAWVGQQARAATQDLIATGLVKAFDLPPDVAAFLSGGLMAHMEASKAKHALGNEAFGTGKAIHSLFNDLGLEGMEIALLRFGGAIFTYGASESTVDSYENDLKGLNQWKEFKTSMYGFAVQKYGQEQGWSPEMTSFLSQYVMDYVEMKQAKEELGRNGAALSLNSIAGELKLAIANIGGMVGEVAGSLVKTVAHFSGELGLTSEKEEKRINHEMREAINNIKLKEYKDDIRAWDADQVALASQSVKEYGRIHDWDQAKIDLWSQQASDFVVRKQAERDLHKRDDLLGGATAGGIVNPFSFAVAGAMLIDRKLFNGGITSLISKGVKGIMTSIADLGNMFGESIVSSDFRSSVYDQTKQWHNTVTQDDVKAKSQQGKMNKAFYQEKLRDMLFDQIGSFLAPGDKDAAHNLGLLLKHEIDKREARKQAREQKLKDAETVVQIAAAAAAIYFSGGAAGNGVIGWLNSASNLAKGAGLALTNGQVIAMTTSTLATMAIENKINGTNGAVAAFANGLISTATLGIKTPITGYLTYTKHQNANLITGQEEVKGGWGGGISLNVVGNGAAGETLEGALKYLQGFQQSLGGFNAGLSYGPGMGLSGNLGLNFKNGASVGLDYNFKSGNYTANASMDVWEDEATGAKIVEAWKNGKKFQPLHHAGFSASASKDGSAGLDAYYNYGNGNIPPEFRGHGGTLSFSNDGTISLSGQMQGSTFGTLAYNTDTHSFQPISLNSNFQNEFNQGVAAENAQHNYTRSQVNIATNVAQIGSNMEKPIFSQKEIDTYLPKDKDGNIDIDKANPSELLAKWNEYKDKSSKDSKAVDQWKKDVAKGAEKAGIKVDFDDGSATKPFEKLIAGLKGDILQSFGIANDGSKMIAGDGIFRLKTCFVAGTPIHTPDGLRSIEDIRVGDIVVSWNEKTNTFEKKHVTELFIHDVPQLFNIEIDGEEILRTTWNHPFRRRRTDGKGNIEELWVQVENLKIGDLILLRDNNWVPVTEIYYFNVEPTKVYNLEVQDNHTYLVGVLGVVVHNYEDSVNKLIKSSRNELSGISQTIRMISGFGGEESFDPMLVTKLKKADQELEKFASESANYDKKIGAMEVEINSDSNDLYQIRKANKDFLDAIRSWKSNNLPGIEKIRIVLKDVKDGFTESQMEAIRKFKKDVEADIKGTVTKVALDISNFGAGRKDIFSTFDDPMTKLLKDQILDMAKEVKSKQNIIEKEDRIKLNSEKIKDERKKVATFLEIHQKSKQEIFDHVLANYSENPHFEGIIREAGQNKNKNKNPLFWDLKAQAKEVTNIVGNMFTTHKLSGRDNVDKTLRDKLTYTREIQKLVWKDNAYQIEYNKGKSVYERTMGDGIRERIELDNEGYINVSILHKREDIKGKITYVEVESHKVKLDGTPVTSANSSPALLTFPNDEKIIVPRGLKEVKEFTEITNIKKTYADYMGLTEQQKQRRNEEMAKEYANTRETEKKFLNYKDSFTNVQDKIEKLQRQLNAIESLDSKNVKDKKQKIADKNAELDVAKKEMAALMPEFRKAYQANLEAFAPVRKRMVDEDRALVSKFVKDKIAAIETKQKANANEYEQLKLSDRKDRTASMEKLGIENDVLEKEKQKWKQDFEKDALNKINERDNTSAFILEDRENDLKPDSEAKFVDPVAERNKYAIENRNTLNKLYEKVPEVIRLINSTEGNQIRLEKGIIQLGVREAGQYEDFGAQIVIRSDQDNSEFGGKNSMEYNPKSGAFEYIQDGRNTCQSYSLLDLMIAAGIKFKDSGRSLIQELTRLELKLNITADMSSNTIQAYNKILASYGFEVKVLGNDQNVWRSTKEEKLAAVKRALEDGHFVNAGMYIDGPEGGIYRKPNFNMDGSIKLSLGHRVTIIGYDDKRNELIVRDSRFRDKQPKIVRYSYEDFGLVTDSWSMIIQKKK</sequence>
<organism evidence="4 5">
    <name type="scientific">Leptospira yasudae</name>
    <dbReference type="NCBI Taxonomy" id="2202201"/>
    <lineage>
        <taxon>Bacteria</taxon>
        <taxon>Pseudomonadati</taxon>
        <taxon>Spirochaetota</taxon>
        <taxon>Spirochaetia</taxon>
        <taxon>Leptospirales</taxon>
        <taxon>Leptospiraceae</taxon>
        <taxon>Leptospira</taxon>
    </lineage>
</organism>
<evidence type="ECO:0000313" key="4">
    <source>
        <dbReference type="EMBL" id="TGL85693.1"/>
    </source>
</evidence>
<dbReference type="PROSITE" id="PS50818">
    <property type="entry name" value="INTEIN_C_TER"/>
    <property type="match status" value="1"/>
</dbReference>
<feature type="signal peptide" evidence="2">
    <location>
        <begin position="1"/>
        <end position="25"/>
    </location>
</feature>
<dbReference type="NCBIfam" id="TIGR01443">
    <property type="entry name" value="intein_Cterm"/>
    <property type="match status" value="1"/>
</dbReference>
<dbReference type="NCBIfam" id="TIGR04388">
    <property type="entry name" value="Lepto_longest"/>
    <property type="match status" value="1"/>
</dbReference>
<name>A0A6N4QZP6_9LEPT</name>
<dbReference type="Proteomes" id="UP000297613">
    <property type="component" value="Unassembled WGS sequence"/>
</dbReference>
<dbReference type="InterPro" id="IPR030885">
    <property type="entry name" value="Lepto_longest"/>
</dbReference>
<gene>
    <name evidence="4" type="ORF">EHQ83_07545</name>
</gene>
<dbReference type="PROSITE" id="PS50817">
    <property type="entry name" value="INTEIN_N_TER"/>
    <property type="match status" value="1"/>
</dbReference>
<keyword evidence="1" id="KW-0175">Coiled coil</keyword>
<feature type="coiled-coil region" evidence="1">
    <location>
        <begin position="767"/>
        <end position="805"/>
    </location>
</feature>
<feature type="coiled-coil region" evidence="1">
    <location>
        <begin position="2609"/>
        <end position="2685"/>
    </location>
</feature>
<dbReference type="InterPro" id="IPR003587">
    <property type="entry name" value="Hint_dom_N"/>
</dbReference>
<dbReference type="Pfam" id="PF07591">
    <property type="entry name" value="PT-HINT"/>
    <property type="match status" value="1"/>
</dbReference>
<feature type="coiled-coil region" evidence="1">
    <location>
        <begin position="213"/>
        <end position="240"/>
    </location>
</feature>
<dbReference type="SUPFAM" id="SSF51294">
    <property type="entry name" value="Hedgehog/intein (Hint) domain"/>
    <property type="match status" value="1"/>
</dbReference>
<dbReference type="SMART" id="SM00306">
    <property type="entry name" value="HintN"/>
    <property type="match status" value="1"/>
</dbReference>
<keyword evidence="2" id="KW-0732">Signal</keyword>
<dbReference type="CDD" id="cd00081">
    <property type="entry name" value="Hint"/>
    <property type="match status" value="1"/>
</dbReference>
<accession>A0A6N4QZP6</accession>
<evidence type="ECO:0000256" key="1">
    <source>
        <dbReference type="SAM" id="Coils"/>
    </source>
</evidence>
<protein>
    <submittedName>
        <fullName evidence="4">TIGR04388 family protein</fullName>
    </submittedName>
</protein>
<dbReference type="Gene3D" id="2.170.16.10">
    <property type="entry name" value="Hedgehog/Intein (Hint) domain"/>
    <property type="match status" value="1"/>
</dbReference>
<dbReference type="InterPro" id="IPR006141">
    <property type="entry name" value="Intein_N"/>
</dbReference>
<feature type="domain" description="Hint" evidence="3">
    <location>
        <begin position="2047"/>
        <end position="2150"/>
    </location>
</feature>
<comment type="caution">
    <text evidence="4">The sequence shown here is derived from an EMBL/GenBank/DDBJ whole genome shotgun (WGS) entry which is preliminary data.</text>
</comment>
<evidence type="ECO:0000256" key="2">
    <source>
        <dbReference type="SAM" id="SignalP"/>
    </source>
</evidence>
<dbReference type="EMBL" id="RQGM01000028">
    <property type="protein sequence ID" value="TGL85693.1"/>
    <property type="molecule type" value="Genomic_DNA"/>
</dbReference>